<dbReference type="Proteomes" id="UP000248584">
    <property type="component" value="Unassembled WGS sequence"/>
</dbReference>
<evidence type="ECO:0000256" key="1">
    <source>
        <dbReference type="SAM" id="Coils"/>
    </source>
</evidence>
<dbReference type="EMBL" id="QKZR01000001">
    <property type="protein sequence ID" value="PZX43474.1"/>
    <property type="molecule type" value="Genomic_DNA"/>
</dbReference>
<dbReference type="RefSeq" id="WP_015361290.1">
    <property type="nucleotide sequence ID" value="NZ_QKZR01000001.1"/>
</dbReference>
<proteinExistence type="predicted"/>
<accession>A0ABX5Q0C9</accession>
<keyword evidence="3" id="KW-1185">Reference proteome</keyword>
<evidence type="ECO:0000313" key="2">
    <source>
        <dbReference type="EMBL" id="PZX43474.1"/>
    </source>
</evidence>
<reference evidence="2 3" key="1">
    <citation type="submission" date="2018-06" db="EMBL/GenBank/DDBJ databases">
        <title>Genomic Encyclopedia of Archaeal and Bacterial Type Strains, Phase II (KMG-II): from individual species to whole genera.</title>
        <authorList>
            <person name="Goeker M."/>
        </authorList>
    </citation>
    <scope>NUCLEOTIDE SEQUENCE [LARGE SCALE GENOMIC DNA]</scope>
    <source>
        <strain evidence="2 3">DSM 17205</strain>
    </source>
</reference>
<name>A0ABX5Q0C9_9FLAO</name>
<sequence>MTDQNAKEKGEVIDNEINTMKQNADYDTIDLKFIDAIDEVLQKNDQLGIKPSNDSSLGKLIYPSNRSIISSVRSRAKHIPHLALINFAKMFDVDMNYFYSNRTLNYIPRVRTTDNRIDNSVKDTGEGSFVTHAGSGTIRDVKNVAKEIINDNRTTHSNPSAETIINNFIQKIDEHCIPDFYSILNAIRDETGGTIEELKYHLKKKSKKLDKLNKKHHKELKVVNLKLTEACERMIEAQENEKQTMMKYITLLENK</sequence>
<evidence type="ECO:0000313" key="3">
    <source>
        <dbReference type="Proteomes" id="UP000248584"/>
    </source>
</evidence>
<feature type="coiled-coil region" evidence="1">
    <location>
        <begin position="195"/>
        <end position="255"/>
    </location>
</feature>
<protein>
    <recommendedName>
        <fullName evidence="4">Transcriptional regulator</fullName>
    </recommendedName>
</protein>
<keyword evidence="1" id="KW-0175">Coiled coil</keyword>
<comment type="caution">
    <text evidence="2">The sequence shown here is derived from an EMBL/GenBank/DDBJ whole genome shotgun (WGS) entry which is preliminary data.</text>
</comment>
<evidence type="ECO:0008006" key="4">
    <source>
        <dbReference type="Google" id="ProtNLM"/>
    </source>
</evidence>
<organism evidence="2 3">
    <name type="scientific">Nonlabens dokdonensis</name>
    <dbReference type="NCBI Taxonomy" id="328515"/>
    <lineage>
        <taxon>Bacteria</taxon>
        <taxon>Pseudomonadati</taxon>
        <taxon>Bacteroidota</taxon>
        <taxon>Flavobacteriia</taxon>
        <taxon>Flavobacteriales</taxon>
        <taxon>Flavobacteriaceae</taxon>
        <taxon>Nonlabens</taxon>
    </lineage>
</organism>
<gene>
    <name evidence="2" type="ORF">LX97_00475</name>
</gene>